<keyword evidence="16" id="KW-0732">Signal</keyword>
<feature type="signal peptide" evidence="16">
    <location>
        <begin position="1"/>
        <end position="26"/>
    </location>
</feature>
<comment type="subcellular location">
    <subcellularLocation>
        <location evidence="1">Secreted</location>
        <location evidence="1">Cell wall</location>
    </subcellularLocation>
</comment>
<evidence type="ECO:0000256" key="4">
    <source>
        <dbReference type="ARBA" id="ARBA00022525"/>
    </source>
</evidence>
<keyword evidence="5 15" id="KW-0378">Hydrolase</keyword>
<dbReference type="OrthoDB" id="187139at2759"/>
<feature type="active site" evidence="14">
    <location>
        <position position="241"/>
    </location>
</feature>
<evidence type="ECO:0000256" key="1">
    <source>
        <dbReference type="ARBA" id="ARBA00004191"/>
    </source>
</evidence>
<evidence type="ECO:0000256" key="5">
    <source>
        <dbReference type="ARBA" id="ARBA00022801"/>
    </source>
</evidence>
<comment type="function">
    <text evidence="11">May function in depolymerizing pectin during pollen development, germination, and tube growth. Acts as an exo-polygalacturonase.</text>
</comment>
<dbReference type="SUPFAM" id="SSF51126">
    <property type="entry name" value="Pectin lyase-like"/>
    <property type="match status" value="1"/>
</dbReference>
<keyword evidence="3" id="KW-0134">Cell wall</keyword>
<sequence>MANSATASLLCTAAFLLSAWSASGGALNVKDFGAIADGRSDAAGAVLAAWAAACFSDGVTAVLVPAGNFLVGPVALRGPCKGPMTFRLEGTVKAPADPAAFSDEYWISFESIDQLTVNGGGTFDGQGATAWSRGGCTGASKCRIPPVSVRFSFVKWATIDGISSIDSKFFHILISDSEHITAQFLTVTSPADSPNTDGVHITRSSDITVAHSTVRSGDDCVSVGPGAAGLLVVNVTCGPGHGISVGSLGRYEKEEDVKNITVKNCTVQGTQNGVRIKTWRSNYASSAYNITFEDVVVKDAANPIIIDQYYCPHLSCNDQPPSRVSISSVNFWNIRGTSATKTAVNLMCSSANPCRDVDLRDVDIYYEAGNKPVCEFSNVKPISSGIMQPACSPSHA</sequence>
<evidence type="ECO:0000256" key="11">
    <source>
        <dbReference type="ARBA" id="ARBA00057651"/>
    </source>
</evidence>
<evidence type="ECO:0000313" key="18">
    <source>
        <dbReference type="Proteomes" id="UP000663760"/>
    </source>
</evidence>
<reference evidence="17" key="1">
    <citation type="submission" date="2020-02" db="EMBL/GenBank/DDBJ databases">
        <authorList>
            <person name="Scholz U."/>
            <person name="Mascher M."/>
            <person name="Fiebig A."/>
        </authorList>
    </citation>
    <scope>NUCLEOTIDE SEQUENCE</scope>
</reference>
<keyword evidence="4" id="KW-0964">Secreted</keyword>
<evidence type="ECO:0000256" key="6">
    <source>
        <dbReference type="ARBA" id="ARBA00023295"/>
    </source>
</evidence>
<evidence type="ECO:0000256" key="8">
    <source>
        <dbReference type="ARBA" id="ARBA00038933"/>
    </source>
</evidence>
<organism evidence="17 18">
    <name type="scientific">Spirodela intermedia</name>
    <name type="common">Intermediate duckweed</name>
    <dbReference type="NCBI Taxonomy" id="51605"/>
    <lineage>
        <taxon>Eukaryota</taxon>
        <taxon>Viridiplantae</taxon>
        <taxon>Streptophyta</taxon>
        <taxon>Embryophyta</taxon>
        <taxon>Tracheophyta</taxon>
        <taxon>Spermatophyta</taxon>
        <taxon>Magnoliopsida</taxon>
        <taxon>Liliopsida</taxon>
        <taxon>Araceae</taxon>
        <taxon>Lemnoideae</taxon>
        <taxon>Spirodela</taxon>
    </lineage>
</organism>
<keyword evidence="7" id="KW-0961">Cell wall biogenesis/degradation</keyword>
<keyword evidence="18" id="KW-1185">Reference proteome</keyword>
<keyword evidence="6 15" id="KW-0326">Glycosidase</keyword>
<dbReference type="EMBL" id="LR746275">
    <property type="protein sequence ID" value="CAA7405937.1"/>
    <property type="molecule type" value="Genomic_DNA"/>
</dbReference>
<dbReference type="InterPro" id="IPR011050">
    <property type="entry name" value="Pectin_lyase_fold/virulence"/>
</dbReference>
<evidence type="ECO:0000256" key="15">
    <source>
        <dbReference type="RuleBase" id="RU361169"/>
    </source>
</evidence>
<dbReference type="Gene3D" id="2.160.20.10">
    <property type="entry name" value="Single-stranded right-handed beta-helix, Pectin lyase-like"/>
    <property type="match status" value="1"/>
</dbReference>
<comment type="catalytic activity">
    <reaction evidence="10">
        <text>[(1-&gt;4)-alpha-D-galacturonosyl](n) + H2O = alpha-D-galacturonate + [(1-&gt;4)-alpha-D-galacturonosyl](n-1)</text>
        <dbReference type="Rhea" id="RHEA:14117"/>
        <dbReference type="Rhea" id="RHEA-COMP:14570"/>
        <dbReference type="Rhea" id="RHEA-COMP:14572"/>
        <dbReference type="ChEBI" id="CHEBI:15377"/>
        <dbReference type="ChEBI" id="CHEBI:58658"/>
        <dbReference type="ChEBI" id="CHEBI:140523"/>
        <dbReference type="EC" id="3.2.1.67"/>
    </reaction>
</comment>
<dbReference type="InterPro" id="IPR000743">
    <property type="entry name" value="Glyco_hydro_28"/>
</dbReference>
<dbReference type="InterPro" id="IPR006626">
    <property type="entry name" value="PbH1"/>
</dbReference>
<evidence type="ECO:0000256" key="10">
    <source>
        <dbReference type="ARBA" id="ARBA00048766"/>
    </source>
</evidence>
<evidence type="ECO:0000313" key="17">
    <source>
        <dbReference type="EMBL" id="CAA7405937.1"/>
    </source>
</evidence>
<dbReference type="Proteomes" id="UP000663760">
    <property type="component" value="Chromosome 12"/>
</dbReference>
<dbReference type="Pfam" id="PF00295">
    <property type="entry name" value="Glyco_hydro_28"/>
    <property type="match status" value="1"/>
</dbReference>
<evidence type="ECO:0000256" key="3">
    <source>
        <dbReference type="ARBA" id="ARBA00022512"/>
    </source>
</evidence>
<dbReference type="EC" id="3.2.1.67" evidence="8"/>
<protein>
    <recommendedName>
        <fullName evidence="12">Exopolygalacturonase</fullName>
        <ecNumber evidence="8">3.2.1.67</ecNumber>
    </recommendedName>
    <alternativeName>
        <fullName evidence="9">Galacturan 1,4-alpha-galacturonidase</fullName>
    </alternativeName>
    <alternativeName>
        <fullName evidence="13">Pectinase</fullName>
    </alternativeName>
</protein>
<evidence type="ECO:0000256" key="13">
    <source>
        <dbReference type="ARBA" id="ARBA00083621"/>
    </source>
</evidence>
<proteinExistence type="inferred from homology"/>
<evidence type="ECO:0000256" key="16">
    <source>
        <dbReference type="SAM" id="SignalP"/>
    </source>
</evidence>
<dbReference type="GO" id="GO:0004650">
    <property type="term" value="F:polygalacturonase activity"/>
    <property type="evidence" value="ECO:0007669"/>
    <property type="project" value="InterPro"/>
</dbReference>
<dbReference type="FunFam" id="2.160.20.10:FF:000004">
    <property type="entry name" value="Pectin lyase-like superfamily protein"/>
    <property type="match status" value="1"/>
</dbReference>
<comment type="similarity">
    <text evidence="2 15">Belongs to the glycosyl hydrolase 28 family.</text>
</comment>
<dbReference type="InterPro" id="IPR012334">
    <property type="entry name" value="Pectin_lyas_fold"/>
</dbReference>
<dbReference type="GO" id="GO:0071555">
    <property type="term" value="P:cell wall organization"/>
    <property type="evidence" value="ECO:0007669"/>
    <property type="project" value="UniProtKB-KW"/>
</dbReference>
<name>A0A7I8L7A4_SPIIN</name>
<evidence type="ECO:0000256" key="12">
    <source>
        <dbReference type="ARBA" id="ARBA00068298"/>
    </source>
</evidence>
<evidence type="ECO:0000256" key="9">
    <source>
        <dbReference type="ARBA" id="ARBA00043142"/>
    </source>
</evidence>
<evidence type="ECO:0000256" key="7">
    <source>
        <dbReference type="ARBA" id="ARBA00023316"/>
    </source>
</evidence>
<gene>
    <name evidence="17" type="ORF">SI8410_12016615</name>
</gene>
<dbReference type="SMART" id="SM00710">
    <property type="entry name" value="PbH1"/>
    <property type="match status" value="4"/>
</dbReference>
<dbReference type="GO" id="GO:0047911">
    <property type="term" value="F:galacturan 1,4-alpha-galacturonidase activity"/>
    <property type="evidence" value="ECO:0007669"/>
    <property type="project" value="UniProtKB-EC"/>
</dbReference>
<dbReference type="PROSITE" id="PS00502">
    <property type="entry name" value="POLYGALACTURONASE"/>
    <property type="match status" value="1"/>
</dbReference>
<dbReference type="PANTHER" id="PTHR31375">
    <property type="match status" value="1"/>
</dbReference>
<evidence type="ECO:0000256" key="2">
    <source>
        <dbReference type="ARBA" id="ARBA00008834"/>
    </source>
</evidence>
<evidence type="ECO:0000256" key="14">
    <source>
        <dbReference type="PROSITE-ProRule" id="PRU10052"/>
    </source>
</evidence>
<accession>A0A7I8L7A4</accession>
<dbReference type="AlphaFoldDB" id="A0A7I8L7A4"/>
<dbReference type="GO" id="GO:0005975">
    <property type="term" value="P:carbohydrate metabolic process"/>
    <property type="evidence" value="ECO:0007669"/>
    <property type="project" value="InterPro"/>
</dbReference>
<feature type="chain" id="PRO_5029765920" description="Exopolygalacturonase" evidence="16">
    <location>
        <begin position="27"/>
        <end position="396"/>
    </location>
</feature>